<dbReference type="EMBL" id="PIPS01000004">
    <property type="protein sequence ID" value="RUO40372.1"/>
    <property type="molecule type" value="Genomic_DNA"/>
</dbReference>
<dbReference type="NCBIfam" id="NF006976">
    <property type="entry name" value="PRK09449.1"/>
    <property type="match status" value="1"/>
</dbReference>
<reference evidence="2" key="1">
    <citation type="journal article" date="2018" name="Front. Microbiol.">
        <title>Genome-Based Analysis Reveals the Taxonomy and Diversity of the Family Idiomarinaceae.</title>
        <authorList>
            <person name="Liu Y."/>
            <person name="Lai Q."/>
            <person name="Shao Z."/>
        </authorList>
    </citation>
    <scope>NUCLEOTIDE SEQUENCE [LARGE SCALE GENOMIC DNA]</scope>
    <source>
        <strain evidence="2">SN-14</strain>
    </source>
</reference>
<dbReference type="InterPro" id="IPR036412">
    <property type="entry name" value="HAD-like_sf"/>
</dbReference>
<dbReference type="Gene3D" id="3.40.50.1000">
    <property type="entry name" value="HAD superfamily/HAD-like"/>
    <property type="match status" value="1"/>
</dbReference>
<gene>
    <name evidence="1" type="ORF">CWE23_12260</name>
</gene>
<dbReference type="SFLD" id="SFLDG01129">
    <property type="entry name" value="C1.5:_HAD__Beta-PGM__Phosphata"/>
    <property type="match status" value="1"/>
</dbReference>
<dbReference type="AlphaFoldDB" id="A0AA94EDT5"/>
<dbReference type="PANTHER" id="PTHR47478">
    <property type="match status" value="1"/>
</dbReference>
<dbReference type="InterPro" id="IPR023198">
    <property type="entry name" value="PGP-like_dom2"/>
</dbReference>
<dbReference type="InterPro" id="IPR006439">
    <property type="entry name" value="HAD-SF_hydro_IA"/>
</dbReference>
<dbReference type="Pfam" id="PF00702">
    <property type="entry name" value="Hydrolase"/>
    <property type="match status" value="1"/>
</dbReference>
<dbReference type="InterPro" id="IPR023214">
    <property type="entry name" value="HAD_sf"/>
</dbReference>
<dbReference type="Proteomes" id="UP000286680">
    <property type="component" value="Unassembled WGS sequence"/>
</dbReference>
<evidence type="ECO:0000313" key="2">
    <source>
        <dbReference type="Proteomes" id="UP000286680"/>
    </source>
</evidence>
<dbReference type="Gene3D" id="1.10.150.240">
    <property type="entry name" value="Putative phosphatase, domain 2"/>
    <property type="match status" value="1"/>
</dbReference>
<dbReference type="InterPro" id="IPR052550">
    <property type="entry name" value="Pyrimidine_5'-ntase_YjjG"/>
</dbReference>
<dbReference type="NCBIfam" id="TIGR02254">
    <property type="entry name" value="YjjG_YfnB"/>
    <property type="match status" value="1"/>
</dbReference>
<dbReference type="GO" id="GO:0008253">
    <property type="term" value="F:5'-nucleotidase activity"/>
    <property type="evidence" value="ECO:0007669"/>
    <property type="project" value="InterPro"/>
</dbReference>
<accession>A0AA94EDT5</accession>
<dbReference type="SFLD" id="SFLDS00003">
    <property type="entry name" value="Haloacid_Dehalogenase"/>
    <property type="match status" value="1"/>
</dbReference>
<name>A0AA94EDT5_9GAMM</name>
<dbReference type="PANTHER" id="PTHR47478:SF1">
    <property type="entry name" value="PYRIMIDINE 5'-NUCLEOTIDASE YJJG"/>
    <property type="match status" value="1"/>
</dbReference>
<protein>
    <submittedName>
        <fullName evidence="1">Noncanonical pyrimidine nucleotidase, YjjG family</fullName>
    </submittedName>
</protein>
<sequence length="227" mass="26271">MPYDWVVFDADETLFTFDARQGLEALFGRYELPFDDATFTEFKQVNQPLWQGFQRGELTAKDIKQRRFVPWEQKLGKPSEAINTEFMSCMATICETIEGTERLLESLHGKAKMGIITNGFVELQQERLEKTKTAKYFDFLVVSEQLGVAKPDPEIFHYTHKNHMSEQPAPERILMVGDNPHSDILGGLNAGWHTCWFNRDNSQLPEDIRPHHTITHLDQLTSLLNER</sequence>
<dbReference type="SUPFAM" id="SSF56784">
    <property type="entry name" value="HAD-like"/>
    <property type="match status" value="1"/>
</dbReference>
<organism evidence="1 2">
    <name type="scientific">Idiomarina aquatica</name>
    <dbReference type="NCBI Taxonomy" id="1327752"/>
    <lineage>
        <taxon>Bacteria</taxon>
        <taxon>Pseudomonadati</taxon>
        <taxon>Pseudomonadota</taxon>
        <taxon>Gammaproteobacteria</taxon>
        <taxon>Alteromonadales</taxon>
        <taxon>Idiomarinaceae</taxon>
        <taxon>Idiomarina</taxon>
    </lineage>
</organism>
<dbReference type="NCBIfam" id="TIGR01549">
    <property type="entry name" value="HAD-SF-IA-v1"/>
    <property type="match status" value="1"/>
</dbReference>
<proteinExistence type="predicted"/>
<comment type="caution">
    <text evidence="1">The sequence shown here is derived from an EMBL/GenBank/DDBJ whole genome shotgun (WGS) entry which is preliminary data.</text>
</comment>
<keyword evidence="2" id="KW-1185">Reference proteome</keyword>
<evidence type="ECO:0000313" key="1">
    <source>
        <dbReference type="EMBL" id="RUO40372.1"/>
    </source>
</evidence>
<dbReference type="RefSeq" id="WP_105307545.1">
    <property type="nucleotide sequence ID" value="NZ_PIPS01000004.1"/>
</dbReference>
<dbReference type="InterPro" id="IPR011951">
    <property type="entry name" value="HAD-SF_hydro_IA_YjjG/PynA"/>
</dbReference>